<evidence type="ECO:0000256" key="1">
    <source>
        <dbReference type="SAM" id="Phobius"/>
    </source>
</evidence>
<dbReference type="EMBL" id="UINC01132918">
    <property type="protein sequence ID" value="SVD15531.1"/>
    <property type="molecule type" value="Genomic_DNA"/>
</dbReference>
<keyword evidence="1" id="KW-1133">Transmembrane helix</keyword>
<keyword evidence="1" id="KW-0812">Transmembrane</keyword>
<name>A0A382T2P1_9ZZZZ</name>
<accession>A0A382T2P1</accession>
<protein>
    <submittedName>
        <fullName evidence="2">Uncharacterized protein</fullName>
    </submittedName>
</protein>
<feature type="transmembrane region" description="Helical" evidence="1">
    <location>
        <begin position="12"/>
        <end position="29"/>
    </location>
</feature>
<evidence type="ECO:0000313" key="2">
    <source>
        <dbReference type="EMBL" id="SVD15531.1"/>
    </source>
</evidence>
<sequence length="30" mass="3674">MENAFLKKHMDKIMWFLIGWAISVVFYKLI</sequence>
<dbReference type="AlphaFoldDB" id="A0A382T2P1"/>
<organism evidence="2">
    <name type="scientific">marine metagenome</name>
    <dbReference type="NCBI Taxonomy" id="408172"/>
    <lineage>
        <taxon>unclassified sequences</taxon>
        <taxon>metagenomes</taxon>
        <taxon>ecological metagenomes</taxon>
    </lineage>
</organism>
<proteinExistence type="predicted"/>
<reference evidence="2" key="1">
    <citation type="submission" date="2018-05" db="EMBL/GenBank/DDBJ databases">
        <authorList>
            <person name="Lanie J.A."/>
            <person name="Ng W.-L."/>
            <person name="Kazmierczak K.M."/>
            <person name="Andrzejewski T.M."/>
            <person name="Davidsen T.M."/>
            <person name="Wayne K.J."/>
            <person name="Tettelin H."/>
            <person name="Glass J.I."/>
            <person name="Rusch D."/>
            <person name="Podicherti R."/>
            <person name="Tsui H.-C.T."/>
            <person name="Winkler M.E."/>
        </authorList>
    </citation>
    <scope>NUCLEOTIDE SEQUENCE</scope>
</reference>
<keyword evidence="1" id="KW-0472">Membrane</keyword>
<gene>
    <name evidence="2" type="ORF">METZ01_LOCUS368385</name>
</gene>